<dbReference type="CDD" id="cd04186">
    <property type="entry name" value="GT_2_like_c"/>
    <property type="match status" value="1"/>
</dbReference>
<keyword evidence="2" id="KW-0328">Glycosyltransferase</keyword>
<dbReference type="Proteomes" id="UP000176527">
    <property type="component" value="Unassembled WGS sequence"/>
</dbReference>
<dbReference type="PANTHER" id="PTHR43179">
    <property type="entry name" value="RHAMNOSYLTRANSFERASE WBBL"/>
    <property type="match status" value="1"/>
</dbReference>
<keyword evidence="3" id="KW-0808">Transferase</keyword>
<comment type="similarity">
    <text evidence="1">Belongs to the glycosyltransferase 2 family.</text>
</comment>
<feature type="domain" description="Glycosyltransferase 2-like" evidence="4">
    <location>
        <begin position="6"/>
        <end position="173"/>
    </location>
</feature>
<evidence type="ECO:0000313" key="6">
    <source>
        <dbReference type="Proteomes" id="UP000176527"/>
    </source>
</evidence>
<dbReference type="Gene3D" id="3.90.550.10">
    <property type="entry name" value="Spore Coat Polysaccharide Biosynthesis Protein SpsA, Chain A"/>
    <property type="match status" value="1"/>
</dbReference>
<accession>A0A1F5KEP7</accession>
<dbReference type="InterPro" id="IPR029044">
    <property type="entry name" value="Nucleotide-diphossugar_trans"/>
</dbReference>
<dbReference type="PANTHER" id="PTHR43179:SF12">
    <property type="entry name" value="GALACTOFURANOSYLTRANSFERASE GLFT2"/>
    <property type="match status" value="1"/>
</dbReference>
<evidence type="ECO:0000256" key="1">
    <source>
        <dbReference type="ARBA" id="ARBA00006739"/>
    </source>
</evidence>
<evidence type="ECO:0000256" key="3">
    <source>
        <dbReference type="ARBA" id="ARBA00022679"/>
    </source>
</evidence>
<name>A0A1F5KEP7_9BACT</name>
<reference evidence="5 6" key="1">
    <citation type="journal article" date="2016" name="Nat. Commun.">
        <title>Thousands of microbial genomes shed light on interconnected biogeochemical processes in an aquifer system.</title>
        <authorList>
            <person name="Anantharaman K."/>
            <person name="Brown C.T."/>
            <person name="Hug L.A."/>
            <person name="Sharon I."/>
            <person name="Castelle C.J."/>
            <person name="Probst A.J."/>
            <person name="Thomas B.C."/>
            <person name="Singh A."/>
            <person name="Wilkins M.J."/>
            <person name="Karaoz U."/>
            <person name="Brodie E.L."/>
            <person name="Williams K.H."/>
            <person name="Hubbard S.S."/>
            <person name="Banfield J.F."/>
        </authorList>
    </citation>
    <scope>NUCLEOTIDE SEQUENCE [LARGE SCALE GENOMIC DNA]</scope>
</reference>
<evidence type="ECO:0000313" key="5">
    <source>
        <dbReference type="EMBL" id="OGE39255.1"/>
    </source>
</evidence>
<proteinExistence type="inferred from homology"/>
<dbReference type="EMBL" id="MFDE01000003">
    <property type="protein sequence ID" value="OGE39255.1"/>
    <property type="molecule type" value="Genomic_DNA"/>
</dbReference>
<organism evidence="5 6">
    <name type="scientific">Candidatus Daviesbacteria bacterium RIFCSPHIGHO2_12_FULL_37_11</name>
    <dbReference type="NCBI Taxonomy" id="1797777"/>
    <lineage>
        <taxon>Bacteria</taxon>
        <taxon>Candidatus Daviesiibacteriota</taxon>
    </lineage>
</organism>
<protein>
    <recommendedName>
        <fullName evidence="4">Glycosyltransferase 2-like domain-containing protein</fullName>
    </recommendedName>
</protein>
<evidence type="ECO:0000259" key="4">
    <source>
        <dbReference type="Pfam" id="PF00535"/>
    </source>
</evidence>
<dbReference type="SUPFAM" id="SSF53448">
    <property type="entry name" value="Nucleotide-diphospho-sugar transferases"/>
    <property type="match status" value="1"/>
</dbReference>
<gene>
    <name evidence="5" type="ORF">A3F00_04185</name>
</gene>
<dbReference type="InterPro" id="IPR001173">
    <property type="entry name" value="Glyco_trans_2-like"/>
</dbReference>
<dbReference type="AlphaFoldDB" id="A0A1F5KEP7"/>
<sequence length="324" mass="37728">MKHLVSIVTPNFNGLEHLKECIPSLLKQTYKNIEIIVVDNGSTDESLKYLVEKFPKVFVIRLKINYGFSIAVNKGVKKSKGRYILVLNNDTKVERRCVEFLVQSARVHSEAGFISAKILQFDNIDKIDNAGDYVDSSGHLLTRGFGKSEKLFNRGDYIFLGTGSGTLFKKEVFTIIGSFDEDFFFYMEDADFCFRAQIAGFKGWFEPKAKIYHKRMGTSKKYIKNFEALVFRNMTVMLIKNFPKSLFLYHFNWLKIILVHINTLRYLLFKGKLLDIIRVEFYLLIHIQDLFKKRRMVQDLKVVSDSYIISQIKDKKIKVGKLLF</sequence>
<dbReference type="Pfam" id="PF00535">
    <property type="entry name" value="Glycos_transf_2"/>
    <property type="match status" value="1"/>
</dbReference>
<evidence type="ECO:0000256" key="2">
    <source>
        <dbReference type="ARBA" id="ARBA00022676"/>
    </source>
</evidence>
<dbReference type="GO" id="GO:0016757">
    <property type="term" value="F:glycosyltransferase activity"/>
    <property type="evidence" value="ECO:0007669"/>
    <property type="project" value="UniProtKB-KW"/>
</dbReference>
<comment type="caution">
    <text evidence="5">The sequence shown here is derived from an EMBL/GenBank/DDBJ whole genome shotgun (WGS) entry which is preliminary data.</text>
</comment>